<dbReference type="InterPro" id="IPR019050">
    <property type="entry name" value="FDF_dom"/>
</dbReference>
<dbReference type="GO" id="GO:0003729">
    <property type="term" value="F:mRNA binding"/>
    <property type="evidence" value="ECO:0007669"/>
    <property type="project" value="TreeGrafter"/>
</dbReference>
<feature type="region of interest" description="Disordered" evidence="19">
    <location>
        <begin position="103"/>
        <end position="122"/>
    </location>
</feature>
<comment type="similarity">
    <text evidence="4">Belongs to the EDC3 family.</text>
</comment>
<comment type="function">
    <text evidence="18">DNA-dependent ATPase and 5'-3' DNA helicase required for the maintenance of both mitochondrial and nuclear genome stability.</text>
</comment>
<dbReference type="GO" id="GO:0043139">
    <property type="term" value="F:5'-3' DNA helicase activity"/>
    <property type="evidence" value="ECO:0007669"/>
    <property type="project" value="UniProtKB-UniRule"/>
</dbReference>
<feature type="region of interest" description="Disordered" evidence="19">
    <location>
        <begin position="1"/>
        <end position="97"/>
    </location>
</feature>
<dbReference type="PROSITE" id="PS51385">
    <property type="entry name" value="YJEF_N"/>
    <property type="match status" value="1"/>
</dbReference>
<keyword evidence="10 18" id="KW-0067">ATP-binding</keyword>
<comment type="caution">
    <text evidence="22">The sequence shown here is derived from an EMBL/GenBank/DDBJ whole genome shotgun (WGS) entry which is preliminary data.</text>
</comment>
<dbReference type="OrthoDB" id="10030313at2759"/>
<evidence type="ECO:0000256" key="9">
    <source>
        <dbReference type="ARBA" id="ARBA00022806"/>
    </source>
</evidence>
<dbReference type="HAMAP" id="MF_03176">
    <property type="entry name" value="PIF1"/>
    <property type="match status" value="1"/>
</dbReference>
<evidence type="ECO:0000256" key="17">
    <source>
        <dbReference type="ARBA" id="ARBA00048954"/>
    </source>
</evidence>
<dbReference type="SUPFAM" id="SSF64153">
    <property type="entry name" value="YjeF N-terminal domain-like"/>
    <property type="match status" value="1"/>
</dbReference>
<evidence type="ECO:0000256" key="1">
    <source>
        <dbReference type="ARBA" id="ARBA00001946"/>
    </source>
</evidence>
<dbReference type="GO" id="GO:0031087">
    <property type="term" value="P:deadenylation-independent decapping of nuclear-transcribed mRNA"/>
    <property type="evidence" value="ECO:0007669"/>
    <property type="project" value="TreeGrafter"/>
</dbReference>
<dbReference type="InterPro" id="IPR010285">
    <property type="entry name" value="DNA_helicase_pif1-like_DEAD"/>
</dbReference>
<dbReference type="GO" id="GO:0006310">
    <property type="term" value="P:DNA recombination"/>
    <property type="evidence" value="ECO:0007669"/>
    <property type="project" value="UniProtKB-UniRule"/>
</dbReference>
<feature type="region of interest" description="Disordered" evidence="19">
    <location>
        <begin position="945"/>
        <end position="1106"/>
    </location>
</feature>
<feature type="compositionally biased region" description="Polar residues" evidence="19">
    <location>
        <begin position="1056"/>
        <end position="1067"/>
    </location>
</feature>
<evidence type="ECO:0000256" key="6">
    <source>
        <dbReference type="ARBA" id="ARBA00022741"/>
    </source>
</evidence>
<dbReference type="SMART" id="SM01199">
    <property type="entry name" value="FDF"/>
    <property type="match status" value="1"/>
</dbReference>
<keyword evidence="16 18" id="KW-0539">Nucleus</keyword>
<keyword evidence="7 18" id="KW-0227">DNA damage</keyword>
<evidence type="ECO:0000256" key="5">
    <source>
        <dbReference type="ARBA" id="ARBA00022490"/>
    </source>
</evidence>
<dbReference type="EC" id="5.6.2.3" evidence="18"/>
<evidence type="ECO:0000259" key="20">
    <source>
        <dbReference type="PROSITE" id="PS51385"/>
    </source>
</evidence>
<comment type="subcellular location">
    <subcellularLocation>
        <location evidence="2">Cytoplasm</location>
        <location evidence="2">P-body</location>
    </subcellularLocation>
    <subcellularLocation>
        <location evidence="3">Nucleus</location>
        <location evidence="3">Nucleolus</location>
    </subcellularLocation>
    <subcellularLocation>
        <location evidence="18">Nucleus</location>
    </subcellularLocation>
    <subcellularLocation>
        <location evidence="18">Mitochondrion</location>
    </subcellularLocation>
</comment>
<dbReference type="Pfam" id="PF09532">
    <property type="entry name" value="FDF"/>
    <property type="match status" value="1"/>
</dbReference>
<evidence type="ECO:0000259" key="21">
    <source>
        <dbReference type="PROSITE" id="PS51512"/>
    </source>
</evidence>
<dbReference type="Gene3D" id="3.40.50.10260">
    <property type="entry name" value="YjeF N-terminal domain"/>
    <property type="match status" value="1"/>
</dbReference>
<feature type="compositionally biased region" description="Basic and acidic residues" evidence="19">
    <location>
        <begin position="1"/>
        <end position="10"/>
    </location>
</feature>
<feature type="compositionally biased region" description="Polar residues" evidence="19">
    <location>
        <begin position="945"/>
        <end position="969"/>
    </location>
</feature>
<feature type="compositionally biased region" description="Low complexity" evidence="19">
    <location>
        <begin position="1223"/>
        <end position="1239"/>
    </location>
</feature>
<dbReference type="STRING" id="2512241.A0A553I2H5"/>
<evidence type="ECO:0000256" key="18">
    <source>
        <dbReference type="HAMAP-Rule" id="MF_03176"/>
    </source>
</evidence>
<dbReference type="CDD" id="cd18809">
    <property type="entry name" value="SF1_C_RecD"/>
    <property type="match status" value="1"/>
</dbReference>
<organism evidence="22 23">
    <name type="scientific">Xylaria flabelliformis</name>
    <dbReference type="NCBI Taxonomy" id="2512241"/>
    <lineage>
        <taxon>Eukaryota</taxon>
        <taxon>Fungi</taxon>
        <taxon>Dikarya</taxon>
        <taxon>Ascomycota</taxon>
        <taxon>Pezizomycotina</taxon>
        <taxon>Sordariomycetes</taxon>
        <taxon>Xylariomycetidae</taxon>
        <taxon>Xylariales</taxon>
        <taxon>Xylariaceae</taxon>
        <taxon>Xylaria</taxon>
    </lineage>
</organism>
<evidence type="ECO:0000256" key="2">
    <source>
        <dbReference type="ARBA" id="ARBA00004201"/>
    </source>
</evidence>
<dbReference type="FunFam" id="3.40.50.300:FF:001226">
    <property type="entry name" value="ATP-dependent DNA helicase PIF1"/>
    <property type="match status" value="1"/>
</dbReference>
<evidence type="ECO:0000256" key="10">
    <source>
        <dbReference type="ARBA" id="ARBA00022840"/>
    </source>
</evidence>
<keyword evidence="11 18" id="KW-0238">DNA-binding</keyword>
<comment type="cofactor">
    <cofactor evidence="1 18">
        <name>Mg(2+)</name>
        <dbReference type="ChEBI" id="CHEBI:18420"/>
    </cofactor>
</comment>
<evidence type="ECO:0000256" key="16">
    <source>
        <dbReference type="ARBA" id="ARBA00023242"/>
    </source>
</evidence>
<evidence type="ECO:0000256" key="4">
    <source>
        <dbReference type="ARBA" id="ARBA00006610"/>
    </source>
</evidence>
<keyword evidence="5" id="KW-0963">Cytoplasm</keyword>
<keyword evidence="15 18" id="KW-0413">Isomerase</keyword>
<evidence type="ECO:0000256" key="14">
    <source>
        <dbReference type="ARBA" id="ARBA00023204"/>
    </source>
</evidence>
<feature type="compositionally biased region" description="Polar residues" evidence="19">
    <location>
        <begin position="996"/>
        <end position="1007"/>
    </location>
</feature>
<dbReference type="CDD" id="cd18037">
    <property type="entry name" value="DEXSc_Pif1_like"/>
    <property type="match status" value="1"/>
</dbReference>
<keyword evidence="6 18" id="KW-0547">Nucleotide-binding</keyword>
<accession>A0A553I2H5</accession>
<dbReference type="InterPro" id="IPR004443">
    <property type="entry name" value="YjeF_N_dom"/>
</dbReference>
<dbReference type="GO" id="GO:0005730">
    <property type="term" value="C:nucleolus"/>
    <property type="evidence" value="ECO:0007669"/>
    <property type="project" value="UniProtKB-SubCell"/>
</dbReference>
<feature type="domain" description="YjeF N-terminal" evidence="20">
    <location>
        <begin position="1277"/>
        <end position="1528"/>
    </location>
</feature>
<feature type="binding site" evidence="18">
    <location>
        <begin position="317"/>
        <end position="324"/>
    </location>
    <ligand>
        <name>ATP</name>
        <dbReference type="ChEBI" id="CHEBI:30616"/>
    </ligand>
</feature>
<dbReference type="GO" id="GO:0006281">
    <property type="term" value="P:DNA repair"/>
    <property type="evidence" value="ECO:0007669"/>
    <property type="project" value="UniProtKB-UniRule"/>
</dbReference>
<dbReference type="GO" id="GO:0016887">
    <property type="term" value="F:ATP hydrolysis activity"/>
    <property type="evidence" value="ECO:0007669"/>
    <property type="project" value="RHEA"/>
</dbReference>
<evidence type="ECO:0000256" key="8">
    <source>
        <dbReference type="ARBA" id="ARBA00022801"/>
    </source>
</evidence>
<comment type="catalytic activity">
    <reaction evidence="17 18">
        <text>ATP + H2O = ADP + phosphate + H(+)</text>
        <dbReference type="Rhea" id="RHEA:13065"/>
        <dbReference type="ChEBI" id="CHEBI:15377"/>
        <dbReference type="ChEBI" id="CHEBI:15378"/>
        <dbReference type="ChEBI" id="CHEBI:30616"/>
        <dbReference type="ChEBI" id="CHEBI:43474"/>
        <dbReference type="ChEBI" id="CHEBI:456216"/>
        <dbReference type="EC" id="5.6.2.3"/>
    </reaction>
</comment>
<sequence length="1556" mass="170293">MLRKASDKARATQPPAPGTGTGTSTTKSDLAKQLFPSSSPSSQQLDITSWATSTHKLPSARITSPLKPRSHNAHPPVGTRPPSTISKPAGMSRTSSLISICNNAGSFEDHSSSKLQSHASTTSPIFINEEDFSDDNTLELDYECPASLPPLPSAFKSKTIATARPTANAAPPPSSQISWPSSPQQHKFPPPKPQKPKREPPNPAPPPAKKRTLPKTWSRDDVEVSCDTNVTATPLPKKQKQLPWDATQSAVKEQRKQLKNQTKRSESEAHLSLDEMRAITDENVIQKTRASAISLSSEQQHVIDLVVKKNQSVFFTGPAGTGKSVLMRAIISELKKKWVRDPERLSVTASTGLAACNIGGQTLHSFAGIGLGKEDVPTLVKKIRRNAKAKNRWLRTKTLIIDEVSMVDGDLFDKLSQIARDIRKNGRAFGGIQLVITGDFFQLPPVPDGGKKEAKFAFDAATWNTSIDHTIGLTQVFRQKDPQFAGMLNEMRLGRISDDTVHTFKDLARPLTFDDDLGATELFPTRHEVERSNESRLRNLPGETYHYESTDTGDPNVRDKLLANMMAPKSIDLKKGAQVMLIKNMDDTLVNGSLGKVVGFMAEATFETWALNEHDTGLDDEMGIDGGSKKKIKAFSREIENVKDLREYPVVRFTATDGTHRVILCIPEDWKVELPTGEVQASRKQLPLILAWALSIHKAQGQTLERVKVDLGKVFEKGQAYVALSRAVSKDGLQVLRFEKSKVMAHPRVIQFYNKLYSAESAVKIKKAPTISEFAFKGATSGSTVKSKGSTLIDLDEEEAMMTAYGHELMPCAFREDTCCRWPKLTRSVNPVNGGQMEPSPLSQWLGGPYKVVLKEPAGEQVNGILTNLVPEQHLTLEMVTIVRTGQNFGRLDISASNVSDIMPLQTLEPEPAPVTAPSNTILAIPPSQGHVTFQDPAIVSMSRKPTVQTTHAHKAPSNTVKTPVITNSAEKEVVFSSRDETDTTETTALHPPDISNLTIQTPSKLTRVSAADTTEDDLQDLTPTAATARSELVPRRRGKRGKRQQGVRHADEGTPASNARPTNQSKGWRETPILQSTKSFQPFASLKKSRRRAEPGADSGWASEDVTDVQEAGDFDFEGSLAKFDKRTIFDEMREQDRIDEADRLVSHNRLPRPKPGTAGGKNLHYTENVLDPTPAAPKITKETPGDFWRSEADDDLINGGAETPSGREGSGRNSRLRGESRMSTTRRSQSRKASASAIAGPSRVNSGPSPAAAALPGLYALASNRRIDTVTHLQMLVVENVASSELGMTEDLIAENAGRGICEVAMRALEDPAIKLRVAASSPPVTNTIVVVAGNNKSGARGIAAARHLRNRNINTLVCVVGIERERELLDDIRRQIRLFRNFGGSVYTKSELFEHLADSTNSLNASPQVSVSLIIDALLGLTISFEELRKSDQATTYELMEWANRNEAFVMAIDIPSGIEPSSGKIGVIDGSKLCIQPRYVVALGAPKSGLLKALENADEVGDVITTDEWKIYLADIGLGPLVWRKAARIRRGIDFDDSWVMQLRYQSGQDED</sequence>
<gene>
    <name evidence="18" type="primary">PIF1</name>
    <name evidence="22" type="ORF">FHL15_004552</name>
</gene>
<dbReference type="GO" id="GO:0000932">
    <property type="term" value="C:P-body"/>
    <property type="evidence" value="ECO:0007669"/>
    <property type="project" value="UniProtKB-SubCell"/>
</dbReference>
<evidence type="ECO:0000256" key="11">
    <source>
        <dbReference type="ARBA" id="ARBA00023125"/>
    </source>
</evidence>
<evidence type="ECO:0000256" key="7">
    <source>
        <dbReference type="ARBA" id="ARBA00022763"/>
    </source>
</evidence>
<proteinExistence type="inferred from homology"/>
<dbReference type="PANTHER" id="PTHR13612:SF0">
    <property type="entry name" value="ENHANCER OF MRNA-DECAPPING PROTEIN 3"/>
    <property type="match status" value="1"/>
</dbReference>
<evidence type="ECO:0000256" key="13">
    <source>
        <dbReference type="ARBA" id="ARBA00023172"/>
    </source>
</evidence>
<feature type="compositionally biased region" description="Low complexity" evidence="19">
    <location>
        <begin position="164"/>
        <end position="187"/>
    </location>
</feature>
<dbReference type="InterPro" id="IPR036652">
    <property type="entry name" value="YjeF_N_dom_sf"/>
</dbReference>
<name>A0A553I2H5_9PEZI</name>
<dbReference type="EMBL" id="VFLP01000022">
    <property type="protein sequence ID" value="TRX94397.1"/>
    <property type="molecule type" value="Genomic_DNA"/>
</dbReference>
<evidence type="ECO:0000313" key="23">
    <source>
        <dbReference type="Proteomes" id="UP000319160"/>
    </source>
</evidence>
<dbReference type="GO" id="GO:0005739">
    <property type="term" value="C:mitochondrion"/>
    <property type="evidence" value="ECO:0007669"/>
    <property type="project" value="UniProtKB-SubCell"/>
</dbReference>
<evidence type="ECO:0000256" key="15">
    <source>
        <dbReference type="ARBA" id="ARBA00023235"/>
    </source>
</evidence>
<dbReference type="GO" id="GO:0033962">
    <property type="term" value="P:P-body assembly"/>
    <property type="evidence" value="ECO:0007669"/>
    <property type="project" value="TreeGrafter"/>
</dbReference>
<keyword evidence="23" id="KW-1185">Reference proteome</keyword>
<feature type="compositionally biased region" description="Basic residues" evidence="19">
    <location>
        <begin position="1036"/>
        <end position="1047"/>
    </location>
</feature>
<dbReference type="Proteomes" id="UP000319160">
    <property type="component" value="Unassembled WGS sequence"/>
</dbReference>
<protein>
    <recommendedName>
        <fullName evidence="18">ATP-dependent DNA helicase PIF1</fullName>
        <ecNumber evidence="18">5.6.2.3</ecNumber>
    </recommendedName>
    <alternativeName>
        <fullName evidence="18">DNA 5'-3' helicase PIF1</fullName>
    </alternativeName>
    <alternativeName>
        <fullName evidence="18">DNA repair and recombination helicase PIF1</fullName>
    </alternativeName>
</protein>
<feature type="region of interest" description="Disordered" evidence="19">
    <location>
        <begin position="1142"/>
        <end position="1252"/>
    </location>
</feature>
<dbReference type="InterPro" id="IPR025762">
    <property type="entry name" value="DFDF"/>
</dbReference>
<dbReference type="InterPro" id="IPR003593">
    <property type="entry name" value="AAA+_ATPase"/>
</dbReference>
<dbReference type="GO" id="GO:0000723">
    <property type="term" value="P:telomere maintenance"/>
    <property type="evidence" value="ECO:0007669"/>
    <property type="project" value="InterPro"/>
</dbReference>
<evidence type="ECO:0000256" key="12">
    <source>
        <dbReference type="ARBA" id="ARBA00023128"/>
    </source>
</evidence>
<feature type="domain" description="DFDF" evidence="21">
    <location>
        <begin position="1104"/>
        <end position="1140"/>
    </location>
</feature>
<evidence type="ECO:0000313" key="22">
    <source>
        <dbReference type="EMBL" id="TRX94397.1"/>
    </source>
</evidence>
<keyword evidence="9 18" id="KW-0347">Helicase</keyword>
<feature type="compositionally biased region" description="Polar residues" evidence="19">
    <location>
        <begin position="45"/>
        <end position="56"/>
    </location>
</feature>
<keyword evidence="8 18" id="KW-0378">Hydrolase</keyword>
<evidence type="ECO:0000256" key="19">
    <source>
        <dbReference type="SAM" id="MobiDB-lite"/>
    </source>
</evidence>
<feature type="compositionally biased region" description="Polar residues" evidence="19">
    <location>
        <begin position="1074"/>
        <end position="1083"/>
    </location>
</feature>
<reference evidence="23" key="1">
    <citation type="submission" date="2019-06" db="EMBL/GenBank/DDBJ databases">
        <title>Draft genome sequence of the griseofulvin-producing fungus Xylaria cubensis strain G536.</title>
        <authorList>
            <person name="Mead M.E."/>
            <person name="Raja H.A."/>
            <person name="Steenwyk J.L."/>
            <person name="Knowles S.L."/>
            <person name="Oberlies N.H."/>
            <person name="Rokas A."/>
        </authorList>
    </citation>
    <scope>NUCLEOTIDE SEQUENCE [LARGE SCALE GENOMIC DNA]</scope>
    <source>
        <strain evidence="23">G536</strain>
    </source>
</reference>
<comment type="subunit">
    <text evidence="18">Monomer.</text>
</comment>
<feature type="compositionally biased region" description="Basic and acidic residues" evidence="19">
    <location>
        <begin position="1181"/>
        <end position="1193"/>
    </location>
</feature>
<keyword evidence="13 18" id="KW-0233">DNA recombination</keyword>
<dbReference type="SMART" id="SM00382">
    <property type="entry name" value="AAA"/>
    <property type="match status" value="1"/>
</dbReference>
<dbReference type="Gene3D" id="3.40.50.300">
    <property type="entry name" value="P-loop containing nucleotide triphosphate hydrolases"/>
    <property type="match status" value="1"/>
</dbReference>
<dbReference type="PROSITE" id="PS51512">
    <property type="entry name" value="DFDF"/>
    <property type="match status" value="1"/>
</dbReference>
<dbReference type="GO" id="GO:0003697">
    <property type="term" value="F:single-stranded DNA binding"/>
    <property type="evidence" value="ECO:0007669"/>
    <property type="project" value="UniProtKB-ARBA"/>
</dbReference>
<dbReference type="Pfam" id="PF05970">
    <property type="entry name" value="PIF1"/>
    <property type="match status" value="1"/>
</dbReference>
<evidence type="ECO:0000256" key="3">
    <source>
        <dbReference type="ARBA" id="ARBA00004604"/>
    </source>
</evidence>
<feature type="DNA-binding region" evidence="18">
    <location>
        <begin position="719"/>
        <end position="738"/>
    </location>
</feature>
<dbReference type="SUPFAM" id="SSF52540">
    <property type="entry name" value="P-loop containing nucleoside triphosphate hydrolases"/>
    <property type="match status" value="2"/>
</dbReference>
<dbReference type="GO" id="GO:0005524">
    <property type="term" value="F:ATP binding"/>
    <property type="evidence" value="ECO:0007669"/>
    <property type="project" value="UniProtKB-UniRule"/>
</dbReference>
<keyword evidence="12 18" id="KW-0496">Mitochondrion</keyword>
<dbReference type="Pfam" id="PF03853">
    <property type="entry name" value="YjeF_N"/>
    <property type="match status" value="1"/>
</dbReference>
<feature type="compositionally biased region" description="Polar residues" evidence="19">
    <location>
        <begin position="113"/>
        <end position="122"/>
    </location>
</feature>
<dbReference type="InterPro" id="IPR049163">
    <property type="entry name" value="Pif1-like_2B_dom"/>
</dbReference>
<dbReference type="InterPro" id="IPR027417">
    <property type="entry name" value="P-loop_NTPase"/>
</dbReference>
<feature type="compositionally biased region" description="Polar residues" evidence="19">
    <location>
        <begin position="81"/>
        <end position="97"/>
    </location>
</feature>
<keyword evidence="14 18" id="KW-0234">DNA repair</keyword>
<feature type="region of interest" description="Disordered" evidence="19">
    <location>
        <begin position="164"/>
        <end position="250"/>
    </location>
</feature>
<dbReference type="InterPro" id="IPR048293">
    <property type="entry name" value="PIF1_RRM3_pfh1"/>
</dbReference>
<dbReference type="Pfam" id="PF21530">
    <property type="entry name" value="Pif1_2B_dom"/>
    <property type="match status" value="1"/>
</dbReference>
<feature type="compositionally biased region" description="Basic and acidic residues" evidence="19">
    <location>
        <begin position="970"/>
        <end position="982"/>
    </location>
</feature>
<dbReference type="PANTHER" id="PTHR13612">
    <property type="entry name" value="ENHANCER OF MRNA-DECAPPING PROTEIN 3"/>
    <property type="match status" value="1"/>
</dbReference>
<comment type="similarity">
    <text evidence="18">Belongs to the helicase family. PIF1 subfamily.</text>
</comment>